<evidence type="ECO:0000313" key="1">
    <source>
        <dbReference type="EMBL" id="KAI5676487.1"/>
    </source>
</evidence>
<protein>
    <submittedName>
        <fullName evidence="1">Uncharacterized protein</fullName>
    </submittedName>
</protein>
<comment type="caution">
    <text evidence="1">The sequence shown here is derived from an EMBL/GenBank/DDBJ whole genome shotgun (WGS) entry which is preliminary data.</text>
</comment>
<gene>
    <name evidence="1" type="ORF">M9H77_07437</name>
</gene>
<proteinExistence type="predicted"/>
<reference evidence="2" key="1">
    <citation type="journal article" date="2023" name="Nat. Plants">
        <title>Single-cell RNA sequencing provides a high-resolution roadmap for understanding the multicellular compartmentation of specialized metabolism.</title>
        <authorList>
            <person name="Sun S."/>
            <person name="Shen X."/>
            <person name="Li Y."/>
            <person name="Li Y."/>
            <person name="Wang S."/>
            <person name="Li R."/>
            <person name="Zhang H."/>
            <person name="Shen G."/>
            <person name="Guo B."/>
            <person name="Wei J."/>
            <person name="Xu J."/>
            <person name="St-Pierre B."/>
            <person name="Chen S."/>
            <person name="Sun C."/>
        </authorList>
    </citation>
    <scope>NUCLEOTIDE SEQUENCE [LARGE SCALE GENOMIC DNA]</scope>
</reference>
<name>A0ACC0BV67_CATRO</name>
<evidence type="ECO:0000313" key="2">
    <source>
        <dbReference type="Proteomes" id="UP001060085"/>
    </source>
</evidence>
<organism evidence="1 2">
    <name type="scientific">Catharanthus roseus</name>
    <name type="common">Madagascar periwinkle</name>
    <name type="synonym">Vinca rosea</name>
    <dbReference type="NCBI Taxonomy" id="4058"/>
    <lineage>
        <taxon>Eukaryota</taxon>
        <taxon>Viridiplantae</taxon>
        <taxon>Streptophyta</taxon>
        <taxon>Embryophyta</taxon>
        <taxon>Tracheophyta</taxon>
        <taxon>Spermatophyta</taxon>
        <taxon>Magnoliopsida</taxon>
        <taxon>eudicotyledons</taxon>
        <taxon>Gunneridae</taxon>
        <taxon>Pentapetalae</taxon>
        <taxon>asterids</taxon>
        <taxon>lamiids</taxon>
        <taxon>Gentianales</taxon>
        <taxon>Apocynaceae</taxon>
        <taxon>Rauvolfioideae</taxon>
        <taxon>Vinceae</taxon>
        <taxon>Catharanthinae</taxon>
        <taxon>Catharanthus</taxon>
    </lineage>
</organism>
<dbReference type="Proteomes" id="UP001060085">
    <property type="component" value="Linkage Group LG02"/>
</dbReference>
<accession>A0ACC0BV67</accession>
<dbReference type="EMBL" id="CM044702">
    <property type="protein sequence ID" value="KAI5676487.1"/>
    <property type="molecule type" value="Genomic_DNA"/>
</dbReference>
<sequence>MDAQEVAIRTLELARGGVANVTVAVNVQNQVAGYNSSIEDFVDWIAEIDHFFEYIDIPQEKRVKLVACRLKDGALPGGKDCYIDDRERVNSLFGHFMRLAERNDLRESEVHQVSRYLDGLKLQIRDRIGVQVVKSVMEEKNLAIKVELMLRDRGGSRIEANR</sequence>
<keyword evidence="2" id="KW-1185">Reference proteome</keyword>